<dbReference type="Proteomes" id="UP001240678">
    <property type="component" value="Unassembled WGS sequence"/>
</dbReference>
<dbReference type="AlphaFoldDB" id="A0AAI9Z1U8"/>
<name>A0AAI9Z1U8_9PEZI</name>
<dbReference type="EMBL" id="MOOE01000005">
    <property type="protein sequence ID" value="KAK1531065.1"/>
    <property type="molecule type" value="Genomic_DNA"/>
</dbReference>
<sequence length="148" mass="16252">QAHACSSLSELQFSHVNGLEPAVIFFLSYFQPTAQAPHSFSLMSRARPSSLCPPSLSSLFSLSRLITTKPFYSFAALIAAVATQENGLPPEVYVVGIRTPNQIRDSLFRLSVACVQVVCCCLWPVRIRGSVRRRPKNSKIGLGLIDWG</sequence>
<dbReference type="GeneID" id="85337885"/>
<comment type="caution">
    <text evidence="1">The sequence shown here is derived from an EMBL/GenBank/DDBJ whole genome shotgun (WGS) entry which is preliminary data.</text>
</comment>
<accession>A0AAI9Z1U8</accession>
<gene>
    <name evidence="1" type="ORF">CCOS01_06168</name>
</gene>
<organism evidence="1 2">
    <name type="scientific">Colletotrichum costaricense</name>
    <dbReference type="NCBI Taxonomy" id="1209916"/>
    <lineage>
        <taxon>Eukaryota</taxon>
        <taxon>Fungi</taxon>
        <taxon>Dikarya</taxon>
        <taxon>Ascomycota</taxon>
        <taxon>Pezizomycotina</taxon>
        <taxon>Sordariomycetes</taxon>
        <taxon>Hypocreomycetidae</taxon>
        <taxon>Glomerellales</taxon>
        <taxon>Glomerellaceae</taxon>
        <taxon>Colletotrichum</taxon>
        <taxon>Colletotrichum acutatum species complex</taxon>
    </lineage>
</organism>
<dbReference type="RefSeq" id="XP_060316110.1">
    <property type="nucleotide sequence ID" value="XM_060454338.1"/>
</dbReference>
<evidence type="ECO:0000313" key="1">
    <source>
        <dbReference type="EMBL" id="KAK1531065.1"/>
    </source>
</evidence>
<reference evidence="1 2" key="1">
    <citation type="submission" date="2016-10" db="EMBL/GenBank/DDBJ databases">
        <title>The genome sequence of Colletotrichum fioriniae PJ7.</title>
        <authorList>
            <person name="Baroncelli R."/>
        </authorList>
    </citation>
    <scope>NUCLEOTIDE SEQUENCE [LARGE SCALE GENOMIC DNA]</scope>
    <source>
        <strain evidence="1 2">IMI 309622</strain>
    </source>
</reference>
<proteinExistence type="predicted"/>
<evidence type="ECO:0000313" key="2">
    <source>
        <dbReference type="Proteomes" id="UP001240678"/>
    </source>
</evidence>
<protein>
    <submittedName>
        <fullName evidence="1">Uncharacterized protein</fullName>
    </submittedName>
</protein>
<feature type="non-terminal residue" evidence="1">
    <location>
        <position position="1"/>
    </location>
</feature>
<keyword evidence="2" id="KW-1185">Reference proteome</keyword>